<protein>
    <submittedName>
        <fullName evidence="3">Glycine rich superfamily member</fullName>
    </submittedName>
</protein>
<evidence type="ECO:0000313" key="3">
    <source>
        <dbReference type="WBParaSite" id="ACAC_0000112801-mRNA-1"/>
    </source>
</evidence>
<organism evidence="2 3">
    <name type="scientific">Angiostrongylus cantonensis</name>
    <name type="common">Rat lungworm</name>
    <dbReference type="NCBI Taxonomy" id="6313"/>
    <lineage>
        <taxon>Eukaryota</taxon>
        <taxon>Metazoa</taxon>
        <taxon>Ecdysozoa</taxon>
        <taxon>Nematoda</taxon>
        <taxon>Chromadorea</taxon>
        <taxon>Rhabditida</taxon>
        <taxon>Rhabditina</taxon>
        <taxon>Rhabditomorpha</taxon>
        <taxon>Strongyloidea</taxon>
        <taxon>Metastrongylidae</taxon>
        <taxon>Angiostrongylus</taxon>
    </lineage>
</organism>
<proteinExistence type="predicted"/>
<keyword evidence="2" id="KW-1185">Reference proteome</keyword>
<evidence type="ECO:0000313" key="2">
    <source>
        <dbReference type="Proteomes" id="UP000035642"/>
    </source>
</evidence>
<name>A0A0K0CV19_ANGCA</name>
<dbReference type="AlphaFoldDB" id="A0A0K0CV19"/>
<accession>A0A0K0CV19</accession>
<keyword evidence="1" id="KW-0732">Signal</keyword>
<reference evidence="3" key="2">
    <citation type="submission" date="2017-02" db="UniProtKB">
        <authorList>
            <consortium name="WormBaseParasite"/>
        </authorList>
    </citation>
    <scope>IDENTIFICATION</scope>
</reference>
<dbReference type="Proteomes" id="UP000035642">
    <property type="component" value="Unassembled WGS sequence"/>
</dbReference>
<reference evidence="2" key="1">
    <citation type="submission" date="2012-09" db="EMBL/GenBank/DDBJ databases">
        <authorList>
            <person name="Martin A.A."/>
        </authorList>
    </citation>
    <scope>NUCLEOTIDE SEQUENCE</scope>
</reference>
<feature type="signal peptide" evidence="1">
    <location>
        <begin position="1"/>
        <end position="19"/>
    </location>
</feature>
<feature type="chain" id="PRO_5005326231" evidence="1">
    <location>
        <begin position="20"/>
        <end position="90"/>
    </location>
</feature>
<sequence>MNPLLSCLLFLATVVTVSGQIGYYGNPFFGYGGYGYGFRPYDRRIPYWSVGPYGGGNVGFGSGLFSPTATPLQNALRGAAIGALYGLVSG</sequence>
<dbReference type="WBParaSite" id="ACAC_0000112801-mRNA-1">
    <property type="protein sequence ID" value="ACAC_0000112801-mRNA-1"/>
    <property type="gene ID" value="ACAC_0000112801"/>
</dbReference>
<evidence type="ECO:0000256" key="1">
    <source>
        <dbReference type="SAM" id="SignalP"/>
    </source>
</evidence>